<dbReference type="Pfam" id="PF06541">
    <property type="entry name" value="ABC_trans_CmpB"/>
    <property type="match status" value="1"/>
</dbReference>
<dbReference type="InterPro" id="IPR010540">
    <property type="entry name" value="CmpB_TMEM229"/>
</dbReference>
<feature type="transmembrane region" description="Helical" evidence="1">
    <location>
        <begin position="109"/>
        <end position="132"/>
    </location>
</feature>
<feature type="transmembrane region" description="Helical" evidence="1">
    <location>
        <begin position="38"/>
        <end position="59"/>
    </location>
</feature>
<dbReference type="RefSeq" id="WP_041893752.1">
    <property type="nucleotide sequence ID" value="NZ_CP010086.2"/>
</dbReference>
<dbReference type="Proteomes" id="UP000031866">
    <property type="component" value="Chromosome"/>
</dbReference>
<dbReference type="EMBL" id="CP010086">
    <property type="protein sequence ID" value="AJG97072.1"/>
    <property type="molecule type" value="Genomic_DNA"/>
</dbReference>
<protein>
    <recommendedName>
        <fullName evidence="4">ABC transporter permease</fullName>
    </recommendedName>
</protein>
<keyword evidence="1" id="KW-0472">Membrane</keyword>
<reference evidence="3" key="1">
    <citation type="submission" date="2014-12" db="EMBL/GenBank/DDBJ databases">
        <title>Genome sequence of Clostridium beijerinckii strain 59B.</title>
        <authorList>
            <person name="Little G.T."/>
            <person name="Minton N.P."/>
        </authorList>
    </citation>
    <scope>NUCLEOTIDE SEQUENCE [LARGE SCALE GENOMIC DNA]</scope>
    <source>
        <strain evidence="3">59B</strain>
    </source>
</reference>
<name>A0A0B5QGI2_CLOBE</name>
<dbReference type="KEGG" id="cbei:LF65_00428"/>
<evidence type="ECO:0008006" key="4">
    <source>
        <dbReference type="Google" id="ProtNLM"/>
    </source>
</evidence>
<feature type="transmembrane region" description="Helical" evidence="1">
    <location>
        <begin position="6"/>
        <end position="26"/>
    </location>
</feature>
<evidence type="ECO:0000256" key="1">
    <source>
        <dbReference type="SAM" id="Phobius"/>
    </source>
</evidence>
<proteinExistence type="predicted"/>
<dbReference type="STRING" id="1520.LF65_00428"/>
<feature type="transmembrane region" description="Helical" evidence="1">
    <location>
        <begin position="144"/>
        <end position="167"/>
    </location>
</feature>
<accession>A0A0B5QGI2</accession>
<dbReference type="AlphaFoldDB" id="A0A0B5QGI2"/>
<gene>
    <name evidence="2" type="ORF">LF65_00428</name>
</gene>
<keyword evidence="1" id="KW-0812">Transmembrane</keyword>
<evidence type="ECO:0000313" key="3">
    <source>
        <dbReference type="Proteomes" id="UP000031866"/>
    </source>
</evidence>
<keyword evidence="1" id="KW-1133">Transmembrane helix</keyword>
<evidence type="ECO:0000313" key="2">
    <source>
        <dbReference type="EMBL" id="AJG97072.1"/>
    </source>
</evidence>
<dbReference type="OrthoDB" id="9789229at2"/>
<sequence length="269" mass="31065">MNIIYMYLFSFIIYSFLGWICETIYCSIIDREYVNRGFLKGPFCPIYGSGALIVIILLAPFSDNIVILFLSAMIFTSILEYLTGFLLETIFNLKWWDYSGYKFNIKGRVCLLNSVLFGLLSLITIKVINPIIIDLVSNISLKVSMWICNISLLYLLTDGITTTVKVLKLGGKLKEMSALFDEIREKTESYKVVLQQNLSRFDGLIEQESEKVIHAKEQISKLKFKLENLVLNNKAVNKRIIKAFPNIKSLKYQHSLDRLKEEIKKIKKK</sequence>
<feature type="transmembrane region" description="Helical" evidence="1">
    <location>
        <begin position="65"/>
        <end position="88"/>
    </location>
</feature>
<organism evidence="2 3">
    <name type="scientific">Clostridium beijerinckii</name>
    <name type="common">Clostridium MP</name>
    <dbReference type="NCBI Taxonomy" id="1520"/>
    <lineage>
        <taxon>Bacteria</taxon>
        <taxon>Bacillati</taxon>
        <taxon>Bacillota</taxon>
        <taxon>Clostridia</taxon>
        <taxon>Eubacteriales</taxon>
        <taxon>Clostridiaceae</taxon>
        <taxon>Clostridium</taxon>
    </lineage>
</organism>